<reference evidence="1 2" key="1">
    <citation type="journal article" date="2019" name="Emerg. Microbes Infect.">
        <title>Comprehensive subspecies identification of 175 nontuberculous mycobacteria species based on 7547 genomic profiles.</title>
        <authorList>
            <person name="Matsumoto Y."/>
            <person name="Kinjo T."/>
            <person name="Motooka D."/>
            <person name="Nabeya D."/>
            <person name="Jung N."/>
            <person name="Uechi K."/>
            <person name="Horii T."/>
            <person name="Iida T."/>
            <person name="Fujita J."/>
            <person name="Nakamura S."/>
        </authorList>
    </citation>
    <scope>NUCLEOTIDE SEQUENCE [LARGE SCALE GENOMIC DNA]</scope>
    <source>
        <strain evidence="1 2">JCM 6377</strain>
    </source>
</reference>
<protein>
    <submittedName>
        <fullName evidence="1">Uncharacterized protein</fullName>
    </submittedName>
</protein>
<sequence>MNLLDDIGAGLVEDLVAALELIEVVEGEIRRLQLGAHGAVTHQDPLRQSVEEVSVISAGVRSSHIVRVVGLCKRPAGQRAFADRSWSTA</sequence>
<evidence type="ECO:0000313" key="1">
    <source>
        <dbReference type="EMBL" id="GFG55019.1"/>
    </source>
</evidence>
<organism evidence="1 2">
    <name type="scientific">Mycolicibacterium agri</name>
    <name type="common">Mycobacterium agri</name>
    <dbReference type="NCBI Taxonomy" id="36811"/>
    <lineage>
        <taxon>Bacteria</taxon>
        <taxon>Bacillati</taxon>
        <taxon>Actinomycetota</taxon>
        <taxon>Actinomycetes</taxon>
        <taxon>Mycobacteriales</taxon>
        <taxon>Mycobacteriaceae</taxon>
        <taxon>Mycolicibacterium</taxon>
    </lineage>
</organism>
<proteinExistence type="predicted"/>
<dbReference type="AlphaFoldDB" id="A0A7I9WC56"/>
<accession>A0A7I9WC56</accession>
<dbReference type="EMBL" id="BLKS01000003">
    <property type="protein sequence ID" value="GFG55019.1"/>
    <property type="molecule type" value="Genomic_DNA"/>
</dbReference>
<comment type="caution">
    <text evidence="1">The sequence shown here is derived from an EMBL/GenBank/DDBJ whole genome shotgun (WGS) entry which is preliminary data.</text>
</comment>
<evidence type="ECO:0000313" key="2">
    <source>
        <dbReference type="Proteomes" id="UP000465302"/>
    </source>
</evidence>
<dbReference type="Proteomes" id="UP000465302">
    <property type="component" value="Unassembled WGS sequence"/>
</dbReference>
<name>A0A7I9WC56_MYCAG</name>
<gene>
    <name evidence="1" type="ORF">MAGR_64600</name>
</gene>